<dbReference type="Gene3D" id="2.60.40.10">
    <property type="entry name" value="Immunoglobulins"/>
    <property type="match status" value="1"/>
</dbReference>
<dbReference type="EMBL" id="SOEG01000053">
    <property type="protein sequence ID" value="TDX44485.1"/>
    <property type="molecule type" value="Genomic_DNA"/>
</dbReference>
<protein>
    <submittedName>
        <fullName evidence="2">Putative carbohydrate-binding protein with starch-binding CBM53</fullName>
    </submittedName>
</protein>
<evidence type="ECO:0000313" key="3">
    <source>
        <dbReference type="Proteomes" id="UP000295832"/>
    </source>
</evidence>
<comment type="caution">
    <text evidence="2">The sequence shown here is derived from an EMBL/GenBank/DDBJ whole genome shotgun (WGS) entry which is preliminary data.</text>
</comment>
<dbReference type="Pfam" id="PF16760">
    <property type="entry name" value="CBM53"/>
    <property type="match status" value="1"/>
</dbReference>
<sequence>MRVLVHPLADNKGNKFRVKYNGILSKNGAEQVYLHAGLGYNGSWAAIKDIAMKDINGEWVADIRVEDRINKFNFCFRDSADHWDNNSGNDWSYRIL</sequence>
<name>A0A4R8GGW2_9FIRM</name>
<keyword evidence="3" id="KW-1185">Reference proteome</keyword>
<dbReference type="STRING" id="926561.GCA_000379025_01475"/>
<dbReference type="InterPro" id="IPR005085">
    <property type="entry name" value="CBM25"/>
</dbReference>
<proteinExistence type="predicted"/>
<reference evidence="2 3" key="1">
    <citation type="submission" date="2019-03" db="EMBL/GenBank/DDBJ databases">
        <title>Subsurface microbial communities from deep shales in Ohio and West Virginia, USA.</title>
        <authorList>
            <person name="Wrighton K."/>
        </authorList>
    </citation>
    <scope>NUCLEOTIDE SEQUENCE [LARGE SCALE GENOMIC DNA]</scope>
    <source>
        <strain evidence="2 3">MSL 6dP</strain>
    </source>
</reference>
<dbReference type="RefSeq" id="WP_018248653.1">
    <property type="nucleotide sequence ID" value="NZ_SOEG01000053.1"/>
</dbReference>
<dbReference type="AlphaFoldDB" id="A0A4R8GGW2"/>
<dbReference type="Proteomes" id="UP000295832">
    <property type="component" value="Unassembled WGS sequence"/>
</dbReference>
<dbReference type="SMART" id="SM01066">
    <property type="entry name" value="CBM_25"/>
    <property type="match status" value="1"/>
</dbReference>
<organism evidence="2 3">
    <name type="scientific">Orenia marismortui</name>
    <dbReference type="NCBI Taxonomy" id="46469"/>
    <lineage>
        <taxon>Bacteria</taxon>
        <taxon>Bacillati</taxon>
        <taxon>Bacillota</taxon>
        <taxon>Clostridia</taxon>
        <taxon>Halanaerobiales</taxon>
        <taxon>Halobacteroidaceae</taxon>
        <taxon>Orenia</taxon>
    </lineage>
</organism>
<evidence type="ECO:0000259" key="1">
    <source>
        <dbReference type="SMART" id="SM01066"/>
    </source>
</evidence>
<feature type="domain" description="Carbohydrate binding module family 25" evidence="1">
    <location>
        <begin position="13"/>
        <end position="96"/>
    </location>
</feature>
<evidence type="ECO:0000313" key="2">
    <source>
        <dbReference type="EMBL" id="TDX44485.1"/>
    </source>
</evidence>
<gene>
    <name evidence="2" type="ORF">C7959_1531</name>
</gene>
<dbReference type="GO" id="GO:2001070">
    <property type="term" value="F:starch binding"/>
    <property type="evidence" value="ECO:0007669"/>
    <property type="project" value="InterPro"/>
</dbReference>
<dbReference type="InterPro" id="IPR013783">
    <property type="entry name" value="Ig-like_fold"/>
</dbReference>
<accession>A0A4R8GGW2</accession>